<organism evidence="7 8">
    <name type="scientific">Pseudomonas paracarnis</name>
    <dbReference type="NCBI Taxonomy" id="2750625"/>
    <lineage>
        <taxon>Bacteria</taxon>
        <taxon>Pseudomonadati</taxon>
        <taxon>Pseudomonadota</taxon>
        <taxon>Gammaproteobacteria</taxon>
        <taxon>Pseudomonadales</taxon>
        <taxon>Pseudomonadaceae</taxon>
        <taxon>Pseudomonas</taxon>
    </lineage>
</organism>
<proteinExistence type="inferred from homology"/>
<dbReference type="InterPro" id="IPR012327">
    <property type="entry name" value="MeTrfase_D12"/>
</dbReference>
<evidence type="ECO:0000256" key="6">
    <source>
        <dbReference type="ARBA" id="ARBA00047942"/>
    </source>
</evidence>
<dbReference type="RefSeq" id="WP_324835963.1">
    <property type="nucleotide sequence ID" value="NZ_JAJGWQ010000003.1"/>
</dbReference>
<dbReference type="Gene3D" id="3.40.50.150">
    <property type="entry name" value="Vaccinia Virus protein VP39"/>
    <property type="match status" value="1"/>
</dbReference>
<gene>
    <name evidence="7" type="ORF">LLW09_07595</name>
</gene>
<keyword evidence="8" id="KW-1185">Reference proteome</keyword>
<dbReference type="Pfam" id="PF02086">
    <property type="entry name" value="MethyltransfD12"/>
    <property type="match status" value="1"/>
</dbReference>
<keyword evidence="5" id="KW-0949">S-adenosyl-L-methionine</keyword>
<dbReference type="Gene3D" id="1.10.1020.10">
    <property type="entry name" value="Adenine-specific Methyltransferase, Domain 2"/>
    <property type="match status" value="1"/>
</dbReference>
<comment type="caution">
    <text evidence="7">The sequence shown here is derived from an EMBL/GenBank/DDBJ whole genome shotgun (WGS) entry which is preliminary data.</text>
</comment>
<evidence type="ECO:0000256" key="1">
    <source>
        <dbReference type="ARBA" id="ARBA00006594"/>
    </source>
</evidence>
<evidence type="ECO:0000313" key="8">
    <source>
        <dbReference type="Proteomes" id="UP001336015"/>
    </source>
</evidence>
<reference evidence="7 8" key="1">
    <citation type="journal article" date="2023" name="Int J Dairy Technol">
        <title>Genome based analysis of Pseudomonas paracarnis RQ057, a strain responsible for blue discoloration spoilage in processed cheese.</title>
        <authorList>
            <person name="Rodrigues Rd.S."/>
            <person name="Machado S.G."/>
            <person name="de Carvalho A.F."/>
            <person name="Nero L.A."/>
        </authorList>
    </citation>
    <scope>NUCLEOTIDE SEQUENCE [LARGE SCALE GENOMIC DNA]</scope>
    <source>
        <strain evidence="7 8">RQ057</strain>
    </source>
</reference>
<evidence type="ECO:0000256" key="4">
    <source>
        <dbReference type="ARBA" id="ARBA00022679"/>
    </source>
</evidence>
<comment type="similarity">
    <text evidence="1">Belongs to the N(4)/N(6)-methyltransferase family.</text>
</comment>
<dbReference type="InterPro" id="IPR023095">
    <property type="entry name" value="Ade_MeTrfase_dom_2"/>
</dbReference>
<dbReference type="GO" id="GO:0008168">
    <property type="term" value="F:methyltransferase activity"/>
    <property type="evidence" value="ECO:0007669"/>
    <property type="project" value="UniProtKB-KW"/>
</dbReference>
<sequence>MNYLGSKAKLITFIDSVVSICESKIDKKRKLKFTDLFAGSGKVSEFYKNRFDVTANDVEFYSFVTLKNILENDSSVARSVDGYLNFMNKCLGKVGFITESYSPMGNRLFFTEENARIIDEAVDYVYEMRQLCLLDENQFYYLLGCILEAVDKVSNTVGHYTAYLKHVTPQASKRIQFEHIGLSELKNRRNNVISTDANDAMGVVKGDILYLDPPYTFNYSNFYSLLNTVLLNDKPEIKGVTGRRQDGRKSPWSNPVKAADLLDDLLERADFRFVVMSYSGDSVMSSEMVADVFASNGKYSLYTQQHQRYKSRKDADSAPMVVTEYLHVLDKKAA</sequence>
<dbReference type="PRINTS" id="PR00505">
    <property type="entry name" value="D12N6MTFRASE"/>
</dbReference>
<dbReference type="GO" id="GO:0032259">
    <property type="term" value="P:methylation"/>
    <property type="evidence" value="ECO:0007669"/>
    <property type="project" value="UniProtKB-KW"/>
</dbReference>
<evidence type="ECO:0000256" key="5">
    <source>
        <dbReference type="ARBA" id="ARBA00022691"/>
    </source>
</evidence>
<keyword evidence="4" id="KW-0808">Transferase</keyword>
<dbReference type="Proteomes" id="UP001336015">
    <property type="component" value="Unassembled WGS sequence"/>
</dbReference>
<dbReference type="InterPro" id="IPR029063">
    <property type="entry name" value="SAM-dependent_MTases_sf"/>
</dbReference>
<comment type="catalytic activity">
    <reaction evidence="6">
        <text>a 2'-deoxyadenosine in DNA + S-adenosyl-L-methionine = an N(6)-methyl-2'-deoxyadenosine in DNA + S-adenosyl-L-homocysteine + H(+)</text>
        <dbReference type="Rhea" id="RHEA:15197"/>
        <dbReference type="Rhea" id="RHEA-COMP:12418"/>
        <dbReference type="Rhea" id="RHEA-COMP:12419"/>
        <dbReference type="ChEBI" id="CHEBI:15378"/>
        <dbReference type="ChEBI" id="CHEBI:57856"/>
        <dbReference type="ChEBI" id="CHEBI:59789"/>
        <dbReference type="ChEBI" id="CHEBI:90615"/>
        <dbReference type="ChEBI" id="CHEBI:90616"/>
        <dbReference type="EC" id="2.1.1.72"/>
    </reaction>
</comment>
<name>A0ABU6BQ42_9PSED</name>
<dbReference type="InterPro" id="IPR002052">
    <property type="entry name" value="DNA_methylase_N6_adenine_CS"/>
</dbReference>
<evidence type="ECO:0000256" key="3">
    <source>
        <dbReference type="ARBA" id="ARBA00022603"/>
    </source>
</evidence>
<accession>A0ABU6BQ42</accession>
<dbReference type="PROSITE" id="PS00092">
    <property type="entry name" value="N6_MTASE"/>
    <property type="match status" value="1"/>
</dbReference>
<evidence type="ECO:0000313" key="7">
    <source>
        <dbReference type="EMBL" id="MEB3782417.1"/>
    </source>
</evidence>
<dbReference type="EMBL" id="JAJGWQ010000003">
    <property type="protein sequence ID" value="MEB3782417.1"/>
    <property type="molecule type" value="Genomic_DNA"/>
</dbReference>
<keyword evidence="3 7" id="KW-0489">Methyltransferase</keyword>
<evidence type="ECO:0000256" key="2">
    <source>
        <dbReference type="ARBA" id="ARBA00011900"/>
    </source>
</evidence>
<dbReference type="EC" id="2.1.1.72" evidence="2"/>
<dbReference type="SUPFAM" id="SSF53335">
    <property type="entry name" value="S-adenosyl-L-methionine-dependent methyltransferases"/>
    <property type="match status" value="1"/>
</dbReference>
<protein>
    <recommendedName>
        <fullName evidence="2">site-specific DNA-methyltransferase (adenine-specific)</fullName>
        <ecNumber evidence="2">2.1.1.72</ecNumber>
    </recommendedName>
</protein>